<reference evidence="2" key="1">
    <citation type="submission" date="2021-01" db="EMBL/GenBank/DDBJ databases">
        <title>Phytophthora aleatoria, a newly-described species from Pinus radiata is distinct from Phytophthora cactorum isolates based on comparative genomics.</title>
        <authorList>
            <person name="Mcdougal R."/>
            <person name="Panda P."/>
            <person name="Williams N."/>
            <person name="Studholme D.J."/>
        </authorList>
    </citation>
    <scope>NUCLEOTIDE SEQUENCE</scope>
    <source>
        <strain evidence="2">NZFS 4037</strain>
    </source>
</reference>
<dbReference type="EMBL" id="JAENGY010000872">
    <property type="protein sequence ID" value="KAG6955413.1"/>
    <property type="molecule type" value="Genomic_DNA"/>
</dbReference>
<gene>
    <name evidence="2" type="ORF">JG688_00011900</name>
</gene>
<feature type="region of interest" description="Disordered" evidence="1">
    <location>
        <begin position="46"/>
        <end position="98"/>
    </location>
</feature>
<evidence type="ECO:0000256" key="1">
    <source>
        <dbReference type="SAM" id="MobiDB-lite"/>
    </source>
</evidence>
<organism evidence="2 3">
    <name type="scientific">Phytophthora aleatoria</name>
    <dbReference type="NCBI Taxonomy" id="2496075"/>
    <lineage>
        <taxon>Eukaryota</taxon>
        <taxon>Sar</taxon>
        <taxon>Stramenopiles</taxon>
        <taxon>Oomycota</taxon>
        <taxon>Peronosporomycetes</taxon>
        <taxon>Peronosporales</taxon>
        <taxon>Peronosporaceae</taxon>
        <taxon>Phytophthora</taxon>
    </lineage>
</organism>
<evidence type="ECO:0000313" key="3">
    <source>
        <dbReference type="Proteomes" id="UP000709295"/>
    </source>
</evidence>
<keyword evidence="3" id="KW-1185">Reference proteome</keyword>
<dbReference type="AlphaFoldDB" id="A0A8J5MEX7"/>
<dbReference type="Proteomes" id="UP000709295">
    <property type="component" value="Unassembled WGS sequence"/>
</dbReference>
<proteinExistence type="predicted"/>
<name>A0A8J5MEX7_9STRA</name>
<comment type="caution">
    <text evidence="2">The sequence shown here is derived from an EMBL/GenBank/DDBJ whole genome shotgun (WGS) entry which is preliminary data.</text>
</comment>
<sequence>MQLAGPGIIVAKDQDAAHLEGLARPFASYKEMRTSVAKRLQLQLQPEEEAQAEMTPAAKSNERGAASTAEATAKHSQNLAAGGGGRALSTGHQSVPQP</sequence>
<protein>
    <submittedName>
        <fullName evidence="2">Uncharacterized protein</fullName>
    </submittedName>
</protein>
<evidence type="ECO:0000313" key="2">
    <source>
        <dbReference type="EMBL" id="KAG6955413.1"/>
    </source>
</evidence>
<accession>A0A8J5MEX7</accession>